<feature type="binding site" evidence="5">
    <location>
        <position position="83"/>
    </location>
    <ligand>
        <name>(2R,3E)-phycocyanobilin</name>
        <dbReference type="ChEBI" id="CHEBI:85275"/>
        <label>1</label>
    </ligand>
</feature>
<proteinExistence type="evidence at protein level"/>
<keyword evidence="1" id="KW-0793">Thylakoid</keyword>
<evidence type="ECO:0007829" key="4">
    <source>
        <dbReference type="PDB" id="8IMI"/>
    </source>
</evidence>
<feature type="binding site" evidence="5">
    <location>
        <position position="71"/>
    </location>
    <ligand>
        <name>(2R,3E)-phycocyanobilin</name>
        <dbReference type="ChEBI" id="CHEBI:85275"/>
        <label>1</label>
    </ligand>
</feature>
<dbReference type="PANTHER" id="PTHR34011:SF3">
    <property type="entry name" value="ALLOPHYCOCYANIN BETA CHAIN"/>
    <property type="match status" value="1"/>
</dbReference>
<reference evidence="4 5" key="1">
    <citation type="journal article" date="2023" name="Nat. Commun.">
        <title>A structure of the relict phycobilisome from a thylakoid-free cyanobacterium.</title>
        <authorList>
            <person name="Jiang H.W."/>
            <person name="Wu H.Y."/>
            <person name="Wang C.H."/>
            <person name="Yang C.H."/>
            <person name="Ko J.T."/>
            <person name="Ho H.C."/>
            <person name="Tsai M.D."/>
            <person name="Bryant D.A."/>
            <person name="Li F.W."/>
            <person name="Ho M.C."/>
            <person name="Ho M.Y."/>
        </authorList>
    </citation>
    <scope>STRUCTURE BY ELECTRON MICROSCOPY (2.59 ANGSTROMS) IN COMPLEX WITH (2R,3E)-PHYCOCYANOBILIN</scope>
</reference>
<evidence type="ECO:0007829" key="5">
    <source>
        <dbReference type="PDB" id="8IMJ"/>
    </source>
</evidence>
<dbReference type="PIRSF" id="PIRSF000081">
    <property type="entry name" value="Phycocyanin"/>
    <property type="match status" value="1"/>
</dbReference>
<keyword evidence="1" id="KW-0605">Phycobilisome</keyword>
<evidence type="ECO:0000256" key="1">
    <source>
        <dbReference type="RuleBase" id="RU004438"/>
    </source>
</evidence>
<keyword evidence="1" id="KW-0157">Chromophore</keyword>
<keyword evidence="1" id="KW-0249">Electron transport</keyword>
<dbReference type="GO" id="GO:0015979">
    <property type="term" value="P:photosynthesis"/>
    <property type="evidence" value="ECO:0007669"/>
    <property type="project" value="InterPro"/>
</dbReference>
<feature type="binding site" evidence="5">
    <location>
        <position position="77"/>
    </location>
    <ligand>
        <name>(2R,3E)-phycocyanobilin</name>
        <dbReference type="ChEBI" id="CHEBI:85275"/>
        <label>1</label>
    </ligand>
</feature>
<dbReference type="InterPro" id="IPR012128">
    <property type="entry name" value="Phycobilisome_asu/bsu"/>
</dbReference>
<keyword evidence="1" id="KW-0042">Antenna complex</keyword>
<keyword evidence="1" id="KW-0472">Membrane</keyword>
<comment type="similarity">
    <text evidence="1">Belongs to the phycobiliprotein family.</text>
</comment>
<feature type="binding site" evidence="5">
    <location>
        <position position="76"/>
    </location>
    <ligand>
        <name>(2R,3E)-phycocyanobilin</name>
        <dbReference type="ChEBI" id="CHEBI:85275"/>
        <label>1</label>
    </ligand>
</feature>
<keyword evidence="4 5" id="KW-0002">3D-structure</keyword>
<sequence length="161" mass="17651">MQDVIGKVIAEYDTKGKYLDAAALDLLRSYFDSGDLRLKAAQAITANAEVIVRAASAKALHYTPVTKPGGNMYYARRYASCIRDLDYFLRYATYAMLADNTTLLDEYVLKGLTETYRALGVPLDISVRAINALKEVVAGQVGPKAGQEMAKYFDHLAKGLG</sequence>
<dbReference type="PDB" id="8IMI">
    <property type="method" value="EM"/>
    <property type="resolution" value="2.59 A"/>
    <property type="chains" value="G=1-161"/>
</dbReference>
<keyword evidence="1" id="KW-0089">Bile pigment</keyword>
<feature type="binding site" evidence="5">
    <location>
        <position position="84"/>
    </location>
    <ligand>
        <name>(2R,3E)-phycocyanobilin</name>
        <dbReference type="ChEBI" id="CHEBI:85275"/>
        <label>1</label>
    </ligand>
</feature>
<dbReference type="GO" id="GO:0030089">
    <property type="term" value="C:phycobilisome"/>
    <property type="evidence" value="ECO:0007669"/>
    <property type="project" value="InterPro"/>
</dbReference>
<keyword evidence="1" id="KW-0813">Transport</keyword>
<evidence type="ECO:0000313" key="3">
    <source>
        <dbReference type="PDB" id="8IMJ"/>
    </source>
</evidence>
<accession>A0AAJ6N6E1</accession>
<organism evidence="2">
    <name type="scientific">Anthocerotibacter panamensis</name>
    <dbReference type="NCBI Taxonomy" id="2857077"/>
    <lineage>
        <taxon>Bacteria</taxon>
        <taxon>Bacillati</taxon>
        <taxon>Cyanobacteriota</taxon>
        <taxon>Cyanophyceae</taxon>
        <taxon>Gloeobacterales</taxon>
        <taxon>Anthocerotibacteraceae</taxon>
        <taxon>Anthocerotibacter</taxon>
    </lineage>
</organism>
<dbReference type="AlphaFoldDB" id="A0AAJ6N6E1"/>
<name>A0AAJ6N6E1_9CYAN</name>
<feature type="binding site" evidence="4">
    <location>
        <position position="76"/>
    </location>
    <ligand>
        <name>(2R,3E)-phycocyanobilin</name>
        <dbReference type="ChEBI" id="CHEBI:85275"/>
        <label>2</label>
    </ligand>
</feature>
<feature type="binding site" evidence="4">
    <location>
        <position position="71"/>
    </location>
    <ligand>
        <name>(2R,3E)-phycocyanobilin</name>
        <dbReference type="ChEBI" id="CHEBI:85275"/>
        <label>2</label>
    </ligand>
</feature>
<feature type="binding site" evidence="4">
    <location>
        <position position="83"/>
    </location>
    <ligand>
        <name>(2R,3E)-phycocyanobilin</name>
        <dbReference type="ChEBI" id="CHEBI:85275"/>
        <label>2</label>
    </ligand>
</feature>
<comment type="subcellular location">
    <subcellularLocation>
        <location evidence="1">Cellular thylakoid membrane</location>
        <topology evidence="1">Peripheral membrane protein</topology>
        <orientation evidence="1">Cytoplasmic side</orientation>
    </subcellularLocation>
</comment>
<dbReference type="SMR" id="A0AAJ6N6E1"/>
<evidence type="ECO:0000313" key="2">
    <source>
        <dbReference type="PDB" id="8IMI"/>
    </source>
</evidence>
<dbReference type="PANTHER" id="PTHR34011">
    <property type="entry name" value="PHYCOBILISOME 32.1 KDA LINKER POLYPEPTIDE, PHYCOCYANIN-ASSOCIATED, ROD 2-RELATED"/>
    <property type="match status" value="1"/>
</dbReference>
<dbReference type="PDB" id="8IMJ">
    <property type="method" value="EM"/>
    <property type="resolution" value="2.59 A"/>
    <property type="chains" value="G=1-161"/>
</dbReference>
<protein>
    <submittedName>
        <fullName evidence="2 3">ApcB3</fullName>
    </submittedName>
</protein>
<dbReference type="Pfam" id="PF00502">
    <property type="entry name" value="Phycobilisome"/>
    <property type="match status" value="1"/>
</dbReference>
<keyword evidence="1" id="KW-0602">Photosynthesis</keyword>